<dbReference type="SUPFAM" id="SSF52172">
    <property type="entry name" value="CheY-like"/>
    <property type="match status" value="1"/>
</dbReference>
<evidence type="ECO:0000256" key="1">
    <source>
        <dbReference type="ARBA" id="ARBA00022553"/>
    </source>
</evidence>
<sequence length="123" mass="13451">MKANIMIVDDTGFMRGLLREILLSRGYAVVAEGCDGWEAIRLYKTVKPDLVMLDISMPGLDGLSALAEIKKLDPKAKVIICSVLGKRNLVIDAIMAGAEDFIVKPFHYETVTESVEKVLGALI</sequence>
<feature type="modified residue" description="4-aspartylphosphate" evidence="2">
    <location>
        <position position="54"/>
    </location>
</feature>
<dbReference type="InterPro" id="IPR001789">
    <property type="entry name" value="Sig_transdc_resp-reg_receiver"/>
</dbReference>
<evidence type="ECO:0000259" key="3">
    <source>
        <dbReference type="PROSITE" id="PS50110"/>
    </source>
</evidence>
<dbReference type="PROSITE" id="PS50110">
    <property type="entry name" value="RESPONSE_REGULATORY"/>
    <property type="match status" value="1"/>
</dbReference>
<protein>
    <submittedName>
        <fullName evidence="4">Response regulator</fullName>
    </submittedName>
</protein>
<keyword evidence="5" id="KW-1185">Reference proteome</keyword>
<proteinExistence type="predicted"/>
<organism evidence="4 5">
    <name type="scientific">Paenibacillus chibensis</name>
    <dbReference type="NCBI Taxonomy" id="59846"/>
    <lineage>
        <taxon>Bacteria</taxon>
        <taxon>Bacillati</taxon>
        <taxon>Bacillota</taxon>
        <taxon>Bacilli</taxon>
        <taxon>Bacillales</taxon>
        <taxon>Paenibacillaceae</taxon>
        <taxon>Paenibacillus</taxon>
    </lineage>
</organism>
<dbReference type="Proteomes" id="UP001343257">
    <property type="component" value="Unassembled WGS sequence"/>
</dbReference>
<dbReference type="SMART" id="SM00448">
    <property type="entry name" value="REC"/>
    <property type="match status" value="1"/>
</dbReference>
<dbReference type="PANTHER" id="PTHR44591">
    <property type="entry name" value="STRESS RESPONSE REGULATOR PROTEIN 1"/>
    <property type="match status" value="1"/>
</dbReference>
<evidence type="ECO:0000313" key="5">
    <source>
        <dbReference type="Proteomes" id="UP001343257"/>
    </source>
</evidence>
<feature type="domain" description="Response regulatory" evidence="3">
    <location>
        <begin position="4"/>
        <end position="119"/>
    </location>
</feature>
<comment type="caution">
    <text evidence="4">The sequence shown here is derived from an EMBL/GenBank/DDBJ whole genome shotgun (WGS) entry which is preliminary data.</text>
</comment>
<dbReference type="Gene3D" id="3.40.50.2300">
    <property type="match status" value="1"/>
</dbReference>
<dbReference type="InterPro" id="IPR011006">
    <property type="entry name" value="CheY-like_superfamily"/>
</dbReference>
<name>A0ABU6PWL7_9BACL</name>
<evidence type="ECO:0000313" key="4">
    <source>
        <dbReference type="EMBL" id="MED5019266.1"/>
    </source>
</evidence>
<reference evidence="4 5" key="1">
    <citation type="submission" date="2023-03" db="EMBL/GenBank/DDBJ databases">
        <title>Bacillus Genome Sequencing.</title>
        <authorList>
            <person name="Dunlap C."/>
        </authorList>
    </citation>
    <scope>NUCLEOTIDE SEQUENCE [LARGE SCALE GENOMIC DNA]</scope>
    <source>
        <strain evidence="4 5">NRS-52</strain>
    </source>
</reference>
<dbReference type="Pfam" id="PF00072">
    <property type="entry name" value="Response_reg"/>
    <property type="match status" value="1"/>
</dbReference>
<gene>
    <name evidence="4" type="ORF">P9847_18345</name>
</gene>
<accession>A0ABU6PWL7</accession>
<dbReference type="PANTHER" id="PTHR44591:SF3">
    <property type="entry name" value="RESPONSE REGULATORY DOMAIN-CONTAINING PROTEIN"/>
    <property type="match status" value="1"/>
</dbReference>
<dbReference type="EMBL" id="JARTLD010000047">
    <property type="protein sequence ID" value="MED5019266.1"/>
    <property type="molecule type" value="Genomic_DNA"/>
</dbReference>
<dbReference type="InterPro" id="IPR050595">
    <property type="entry name" value="Bact_response_regulator"/>
</dbReference>
<keyword evidence="1 2" id="KW-0597">Phosphoprotein</keyword>
<evidence type="ECO:0000256" key="2">
    <source>
        <dbReference type="PROSITE-ProRule" id="PRU00169"/>
    </source>
</evidence>
<dbReference type="RefSeq" id="WP_328280130.1">
    <property type="nucleotide sequence ID" value="NZ_JARTLD010000047.1"/>
</dbReference>